<name>A0A813G0H5_POLGL</name>
<dbReference type="AlphaFoldDB" id="A0A813G0H5"/>
<sequence>MAERSADSLDWSGDPVCWGGGLTYNICCEDYANQWSKFVDERCWSGEFTYHRCCLAGLSSSEAALRRMRRRATSHVLGFVADDFPDYDCLQAEASNLPVPSEQVQALHGRSPDLEEHNSYAATDFWTAAAEDLHGFTRAHANSSIPVVTSTPETDQFISGALEALQVHLARIQNHINVVAHPSNIDHAIRSCPLGVASLAQLILAMGLGTLRDPFAVQRTDLLLRVILEQFSIPVLVRSRWPIYGLMALLETRIATEGALPDHYAMYWANSALHNSDIPQLEELSQQLLVGNGKTNCQVFARALARGKSSFSGVAWGSLQAGQHLCTRSRSAAGAANATTIALVTLVYGKDWSELVPKYARRLQALGLDAVLLVCGDELAWQACTKHWWPTSKFCIRGKASYSLKYEVPAVLQHAGIDVFWSDFDAIPFKDPREHLRKHHSQQDVAMFPFNAMYLYIRSTPACRRMMRALLRYEHLHGWYVPDMHVLEAFVHAAVYRGIQIPYFPQEVISDWTWGYLDPGIIACFQTGWDCNSRELNQVMYFHLHGTGAGPPSSTNLSPGTKLSNASALLSELHDERDALMAIYCNPLKSFETLVDDRARLLKSIRMQNRGETIFFL</sequence>
<gene>
    <name evidence="1" type="ORF">PGLA1383_LOCUS33875</name>
</gene>
<evidence type="ECO:0008006" key="3">
    <source>
        <dbReference type="Google" id="ProtNLM"/>
    </source>
</evidence>
<proteinExistence type="predicted"/>
<keyword evidence="2" id="KW-1185">Reference proteome</keyword>
<reference evidence="1" key="1">
    <citation type="submission" date="2021-02" db="EMBL/GenBank/DDBJ databases">
        <authorList>
            <person name="Dougan E. K."/>
            <person name="Rhodes N."/>
            <person name="Thang M."/>
            <person name="Chan C."/>
        </authorList>
    </citation>
    <scope>NUCLEOTIDE SEQUENCE</scope>
</reference>
<accession>A0A813G0H5</accession>
<dbReference type="Proteomes" id="UP000654075">
    <property type="component" value="Unassembled WGS sequence"/>
</dbReference>
<dbReference type="EMBL" id="CAJNNV010025806">
    <property type="protein sequence ID" value="CAE8616172.1"/>
    <property type="molecule type" value="Genomic_DNA"/>
</dbReference>
<comment type="caution">
    <text evidence="1">The sequence shown here is derived from an EMBL/GenBank/DDBJ whole genome shotgun (WGS) entry which is preliminary data.</text>
</comment>
<protein>
    <recommendedName>
        <fullName evidence="3">Nucleotide-diphospho-sugar transferase domain-containing protein</fullName>
    </recommendedName>
</protein>
<evidence type="ECO:0000313" key="1">
    <source>
        <dbReference type="EMBL" id="CAE8616172.1"/>
    </source>
</evidence>
<organism evidence="1 2">
    <name type="scientific">Polarella glacialis</name>
    <name type="common">Dinoflagellate</name>
    <dbReference type="NCBI Taxonomy" id="89957"/>
    <lineage>
        <taxon>Eukaryota</taxon>
        <taxon>Sar</taxon>
        <taxon>Alveolata</taxon>
        <taxon>Dinophyceae</taxon>
        <taxon>Suessiales</taxon>
        <taxon>Suessiaceae</taxon>
        <taxon>Polarella</taxon>
    </lineage>
</organism>
<evidence type="ECO:0000313" key="2">
    <source>
        <dbReference type="Proteomes" id="UP000654075"/>
    </source>
</evidence>